<sequence length="131" mass="14496">MLRFFFPGQHFLQQVESAALHVTTSLPRELANLQDSVWLRVDDPGDPFWQRRGINGLEEGGGSKTHPCTCSCVTRSLFELWEVNNQAENPKVLQIFDSNSHWPCSLGGVNGSWSPSAVGGHLFSTCGLQKP</sequence>
<dbReference type="EMBL" id="OX395137">
    <property type="protein sequence ID" value="CAI5789249.1"/>
    <property type="molecule type" value="Genomic_DNA"/>
</dbReference>
<proteinExistence type="predicted"/>
<dbReference type="Proteomes" id="UP001178461">
    <property type="component" value="Chromosome 12"/>
</dbReference>
<dbReference type="AlphaFoldDB" id="A0AA35PID8"/>
<organism evidence="1 2">
    <name type="scientific">Podarcis lilfordi</name>
    <name type="common">Lilford's wall lizard</name>
    <dbReference type="NCBI Taxonomy" id="74358"/>
    <lineage>
        <taxon>Eukaryota</taxon>
        <taxon>Metazoa</taxon>
        <taxon>Chordata</taxon>
        <taxon>Craniata</taxon>
        <taxon>Vertebrata</taxon>
        <taxon>Euteleostomi</taxon>
        <taxon>Lepidosauria</taxon>
        <taxon>Squamata</taxon>
        <taxon>Bifurcata</taxon>
        <taxon>Unidentata</taxon>
        <taxon>Episquamata</taxon>
        <taxon>Laterata</taxon>
        <taxon>Lacertibaenia</taxon>
        <taxon>Lacertidae</taxon>
        <taxon>Podarcis</taxon>
    </lineage>
</organism>
<gene>
    <name evidence="1" type="ORF">PODLI_1B036204</name>
</gene>
<reference evidence="1" key="1">
    <citation type="submission" date="2022-12" db="EMBL/GenBank/DDBJ databases">
        <authorList>
            <person name="Alioto T."/>
            <person name="Alioto T."/>
            <person name="Gomez Garrido J."/>
        </authorList>
    </citation>
    <scope>NUCLEOTIDE SEQUENCE</scope>
</reference>
<evidence type="ECO:0000313" key="2">
    <source>
        <dbReference type="Proteomes" id="UP001178461"/>
    </source>
</evidence>
<protein>
    <submittedName>
        <fullName evidence="1">Uncharacterized protein</fullName>
    </submittedName>
</protein>
<keyword evidence="2" id="KW-1185">Reference proteome</keyword>
<accession>A0AA35PID8</accession>
<evidence type="ECO:0000313" key="1">
    <source>
        <dbReference type="EMBL" id="CAI5789249.1"/>
    </source>
</evidence>
<name>A0AA35PID8_9SAUR</name>